<sequence>MGKDVEEIIMAGFGGQGILFLGKILAEVGMAAGRHVSWIPSYGPEMRGGTANCAVVISTAPIASPIVQEPDTLLAMNRPSVARFQPKVKKGGTLIYNSSLIEGETWRDDLQVFAVPASQIADELGNAKVANLVMAGAYVRHCPFLDYQKVLADLPRLIPAKKAEMAEINRAAFVRGYEYQG</sequence>
<dbReference type="Gene3D" id="3.40.920.10">
    <property type="entry name" value="Pyruvate-ferredoxin oxidoreductase, PFOR, domain III"/>
    <property type="match status" value="1"/>
</dbReference>
<proteinExistence type="predicted"/>
<accession>A0A367ZQT1</accession>
<dbReference type="EMBL" id="QOQW01000011">
    <property type="protein sequence ID" value="RCK79722.1"/>
    <property type="molecule type" value="Genomic_DNA"/>
</dbReference>
<dbReference type="InterPro" id="IPR019752">
    <property type="entry name" value="Pyrv/ketoisovalerate_OxRed_cat"/>
</dbReference>
<evidence type="ECO:0000259" key="2">
    <source>
        <dbReference type="Pfam" id="PF01558"/>
    </source>
</evidence>
<dbReference type="SUPFAM" id="SSF53323">
    <property type="entry name" value="Pyruvate-ferredoxin oxidoreductase, PFOR, domain III"/>
    <property type="match status" value="1"/>
</dbReference>
<name>A0A367ZQT1_9BACT</name>
<comment type="caution">
    <text evidence="3">The sequence shown here is derived from an EMBL/GenBank/DDBJ whole genome shotgun (WGS) entry which is preliminary data.</text>
</comment>
<organism evidence="3 4">
    <name type="scientific">Candidatus Ozemobacter sibiricus</name>
    <dbReference type="NCBI Taxonomy" id="2268124"/>
    <lineage>
        <taxon>Bacteria</taxon>
        <taxon>Candidatus Ozemobacteria</taxon>
        <taxon>Candidatus Ozemobacterales</taxon>
        <taxon>Candidatus Ozemobacteraceae</taxon>
        <taxon>Candidatus Ozemobacter</taxon>
    </lineage>
</organism>
<dbReference type="PANTHER" id="PTHR42730:SF1">
    <property type="entry name" value="2-OXOGLUTARATE SYNTHASE SUBUNIT KORC"/>
    <property type="match status" value="1"/>
</dbReference>
<dbReference type="Proteomes" id="UP000252355">
    <property type="component" value="Unassembled WGS sequence"/>
</dbReference>
<gene>
    <name evidence="3" type="ORF">OZSIB_4194</name>
</gene>
<dbReference type="InterPro" id="IPR052554">
    <property type="entry name" value="2-oxoglutarate_synth_KorC"/>
</dbReference>
<evidence type="ECO:0000313" key="3">
    <source>
        <dbReference type="EMBL" id="RCK79722.1"/>
    </source>
</evidence>
<protein>
    <submittedName>
        <fullName evidence="3">2-oxoglutarate oxidoreductase, gamma subunit</fullName>
    </submittedName>
</protein>
<evidence type="ECO:0000256" key="1">
    <source>
        <dbReference type="ARBA" id="ARBA00023002"/>
    </source>
</evidence>
<keyword evidence="1" id="KW-0560">Oxidoreductase</keyword>
<dbReference type="InterPro" id="IPR002869">
    <property type="entry name" value="Pyrv_flavodox_OxRed_cen"/>
</dbReference>
<dbReference type="Pfam" id="PF01558">
    <property type="entry name" value="POR"/>
    <property type="match status" value="1"/>
</dbReference>
<dbReference type="PANTHER" id="PTHR42730">
    <property type="entry name" value="2-OXOGLUTARATE SYNTHASE SUBUNIT KORC"/>
    <property type="match status" value="1"/>
</dbReference>
<feature type="domain" description="Pyruvate/ketoisovalerate oxidoreductase catalytic" evidence="2">
    <location>
        <begin position="14"/>
        <end position="178"/>
    </location>
</feature>
<evidence type="ECO:0000313" key="4">
    <source>
        <dbReference type="Proteomes" id="UP000252355"/>
    </source>
</evidence>
<dbReference type="AlphaFoldDB" id="A0A367ZQT1"/>
<dbReference type="GO" id="GO:0016903">
    <property type="term" value="F:oxidoreductase activity, acting on the aldehyde or oxo group of donors"/>
    <property type="evidence" value="ECO:0007669"/>
    <property type="project" value="InterPro"/>
</dbReference>
<reference evidence="3 4" key="1">
    <citation type="submission" date="2018-05" db="EMBL/GenBank/DDBJ databases">
        <title>A metagenomic window into the 2 km-deep terrestrial subsurface aquifer revealed taxonomically and functionally diverse microbial community comprising novel uncultured bacterial lineages.</title>
        <authorList>
            <person name="Kadnikov V.V."/>
            <person name="Mardanov A.V."/>
            <person name="Beletsky A.V."/>
            <person name="Banks D."/>
            <person name="Pimenov N.V."/>
            <person name="Frank Y.A."/>
            <person name="Karnachuk O.V."/>
            <person name="Ravin N.V."/>
        </authorList>
    </citation>
    <scope>NUCLEOTIDE SEQUENCE [LARGE SCALE GENOMIC DNA]</scope>
    <source>
        <strain evidence="3">BY5</strain>
    </source>
</reference>